<dbReference type="GO" id="GO:0000724">
    <property type="term" value="P:double-strand break repair via homologous recombination"/>
    <property type="evidence" value="ECO:0007669"/>
    <property type="project" value="TreeGrafter"/>
</dbReference>
<comment type="caution">
    <text evidence="1">The sequence shown here is derived from an EMBL/GenBank/DDBJ whole genome shotgun (WGS) entry which is preliminary data.</text>
</comment>
<dbReference type="GO" id="GO:0043138">
    <property type="term" value="F:3'-5' DNA helicase activity"/>
    <property type="evidence" value="ECO:0007669"/>
    <property type="project" value="TreeGrafter"/>
</dbReference>
<organism evidence="1 2">
    <name type="scientific">Mionectes macconnelli</name>
    <name type="common">McConnell's flycatcher</name>
    <dbReference type="NCBI Taxonomy" id="254557"/>
    <lineage>
        <taxon>Eukaryota</taxon>
        <taxon>Metazoa</taxon>
        <taxon>Chordata</taxon>
        <taxon>Craniata</taxon>
        <taxon>Vertebrata</taxon>
        <taxon>Euteleostomi</taxon>
        <taxon>Archelosauria</taxon>
        <taxon>Archosauria</taxon>
        <taxon>Dinosauria</taxon>
        <taxon>Saurischia</taxon>
        <taxon>Theropoda</taxon>
        <taxon>Coelurosauria</taxon>
        <taxon>Aves</taxon>
        <taxon>Neognathae</taxon>
        <taxon>Neoaves</taxon>
        <taxon>Telluraves</taxon>
        <taxon>Australaves</taxon>
        <taxon>Passeriformes</taxon>
        <taxon>Tyrannidae</taxon>
        <taxon>Mionectes</taxon>
    </lineage>
</organism>
<reference evidence="1 2" key="1">
    <citation type="submission" date="2019-09" db="EMBL/GenBank/DDBJ databases">
        <title>Bird 10,000 Genomes (B10K) Project - Family phase.</title>
        <authorList>
            <person name="Zhang G."/>
        </authorList>
    </citation>
    <scope>NUCLEOTIDE SEQUENCE [LARGE SCALE GENOMIC DNA]</scope>
    <source>
        <strain evidence="1">B10K-DU-003-16</strain>
        <tissue evidence="1">Mixed tissue sample</tissue>
    </source>
</reference>
<keyword evidence="1" id="KW-0067">ATP-binding</keyword>
<accession>A0A7K5KKA6</accession>
<evidence type="ECO:0000313" key="2">
    <source>
        <dbReference type="Proteomes" id="UP000525714"/>
    </source>
</evidence>
<dbReference type="PANTHER" id="PTHR11070:SF30">
    <property type="entry name" value="F-BOX DNA HELICASE 1"/>
    <property type="match status" value="1"/>
</dbReference>
<dbReference type="Proteomes" id="UP000525714">
    <property type="component" value="Unassembled WGS sequence"/>
</dbReference>
<protein>
    <submittedName>
        <fullName evidence="1">FBH1 helicase</fullName>
    </submittedName>
</protein>
<dbReference type="AlphaFoldDB" id="A0A7K5KKA6"/>
<keyword evidence="1" id="KW-0347">Helicase</keyword>
<dbReference type="GO" id="GO:0005524">
    <property type="term" value="F:ATP binding"/>
    <property type="evidence" value="ECO:0007669"/>
    <property type="project" value="InterPro"/>
</dbReference>
<dbReference type="InterPro" id="IPR027417">
    <property type="entry name" value="P-loop_NTPase"/>
</dbReference>
<dbReference type="Pfam" id="PF13245">
    <property type="entry name" value="AAA_19"/>
    <property type="match status" value="1"/>
</dbReference>
<feature type="non-terminal residue" evidence="1">
    <location>
        <position position="429"/>
    </location>
</feature>
<keyword evidence="1" id="KW-0378">Hydrolase</keyword>
<name>A0A7K5KKA6_9TYRA</name>
<dbReference type="GO" id="GO:0003677">
    <property type="term" value="F:DNA binding"/>
    <property type="evidence" value="ECO:0007669"/>
    <property type="project" value="InterPro"/>
</dbReference>
<dbReference type="PANTHER" id="PTHR11070">
    <property type="entry name" value="UVRD / RECB / PCRA DNA HELICASE FAMILY MEMBER"/>
    <property type="match status" value="1"/>
</dbReference>
<dbReference type="SUPFAM" id="SSF52540">
    <property type="entry name" value="P-loop containing nucleoside triphosphate hydrolases"/>
    <property type="match status" value="1"/>
</dbReference>
<keyword evidence="1" id="KW-0547">Nucleotide-binding</keyword>
<dbReference type="GO" id="GO:0005634">
    <property type="term" value="C:nucleus"/>
    <property type="evidence" value="ECO:0007669"/>
    <property type="project" value="TreeGrafter"/>
</dbReference>
<keyword evidence="2" id="KW-1185">Reference proteome</keyword>
<dbReference type="GO" id="GO:0031297">
    <property type="term" value="P:replication fork processing"/>
    <property type="evidence" value="ECO:0007669"/>
    <property type="project" value="TreeGrafter"/>
</dbReference>
<gene>
    <name evidence="1" type="primary">Fbh1</name>
    <name evidence="1" type="ORF">MIOMAC_R13346</name>
</gene>
<dbReference type="Gene3D" id="3.40.50.300">
    <property type="entry name" value="P-loop containing nucleotide triphosphate hydrolases"/>
    <property type="match status" value="1"/>
</dbReference>
<sequence length="429" mass="48446">FIPWKKLYHQYLMKEESALRRVEQILQEFSITKKQEGCVLGLVTLVSAAPVRAKVDPDAVLRCLGSHPLFSKARECVANKLPRLRSETGPEKMWATVAVMVLFSGGVGDIQSLVELLRRPSSNLSMLEVTEVLYCMATLLFAMRDRNIPITNRIHYNIFHCLYLMENSSMATRSVEEEAPASRCRQDFWDEVKLTHEQQRILNHRIEPGQIVKIMAFAGTGKTSTLAKYAAKFPELNFLYVTFNRAVAEKGKRIFPRNVTCKTFHSLAYGSVGKQGHFRAKTPKGFRENLLGWEYLCAGSNLSKLSRCFLPPLQINVEEAKEIWHNMKKLDGDVERKYLMTSDGKRGSKSQLLSIVDVVLAQPCGIILVGDPHQQIYTFRGAVGTLRAVRHSHVYYLSQSFRFGPEIAYVGATILDVCKGIRNKTLVGG</sequence>
<dbReference type="InterPro" id="IPR000212">
    <property type="entry name" value="DNA_helicase_UvrD/REP"/>
</dbReference>
<feature type="non-terminal residue" evidence="1">
    <location>
        <position position="1"/>
    </location>
</feature>
<dbReference type="EMBL" id="VYZC01001203">
    <property type="protein sequence ID" value="NWT06676.1"/>
    <property type="molecule type" value="Genomic_DNA"/>
</dbReference>
<evidence type="ECO:0000313" key="1">
    <source>
        <dbReference type="EMBL" id="NWT06676.1"/>
    </source>
</evidence>
<proteinExistence type="predicted"/>